<proteinExistence type="predicted"/>
<evidence type="ECO:0000313" key="1">
    <source>
        <dbReference type="EMBL" id="KAI9266559.1"/>
    </source>
</evidence>
<protein>
    <submittedName>
        <fullName evidence="1">Uncharacterized protein</fullName>
    </submittedName>
</protein>
<sequence length="170" mass="19706">MLCLSESQRKLLDGIGFSCKDKVERVMMECSGEEDGNHTEEDTLKLMEYTSNCLKNEINQYQYASWTTFGRRRIFAVQCIGNKLTLLSTSRMGIGKWCFVEIRSAIVPRDWEDRYYLNRVMELLMKLKEMLLEQEEVTMVLKQQQSGQSPVDIKDTIKAVSRSGQAIKEL</sequence>
<accession>A0AAD5PF63</accession>
<organism evidence="1 2">
    <name type="scientific">Phascolomyces articulosus</name>
    <dbReference type="NCBI Taxonomy" id="60185"/>
    <lineage>
        <taxon>Eukaryota</taxon>
        <taxon>Fungi</taxon>
        <taxon>Fungi incertae sedis</taxon>
        <taxon>Mucoromycota</taxon>
        <taxon>Mucoromycotina</taxon>
        <taxon>Mucoromycetes</taxon>
        <taxon>Mucorales</taxon>
        <taxon>Lichtheimiaceae</taxon>
        <taxon>Phascolomyces</taxon>
    </lineage>
</organism>
<keyword evidence="2" id="KW-1185">Reference proteome</keyword>
<gene>
    <name evidence="1" type="ORF">BDA99DRAFT_436404</name>
</gene>
<reference evidence="1" key="1">
    <citation type="journal article" date="2022" name="IScience">
        <title>Evolution of zygomycete secretomes and the origins of terrestrial fungal ecologies.</title>
        <authorList>
            <person name="Chang Y."/>
            <person name="Wang Y."/>
            <person name="Mondo S."/>
            <person name="Ahrendt S."/>
            <person name="Andreopoulos W."/>
            <person name="Barry K."/>
            <person name="Beard J."/>
            <person name="Benny G.L."/>
            <person name="Blankenship S."/>
            <person name="Bonito G."/>
            <person name="Cuomo C."/>
            <person name="Desiro A."/>
            <person name="Gervers K.A."/>
            <person name="Hundley H."/>
            <person name="Kuo A."/>
            <person name="LaButti K."/>
            <person name="Lang B.F."/>
            <person name="Lipzen A."/>
            <person name="O'Donnell K."/>
            <person name="Pangilinan J."/>
            <person name="Reynolds N."/>
            <person name="Sandor L."/>
            <person name="Smith M.E."/>
            <person name="Tsang A."/>
            <person name="Grigoriev I.V."/>
            <person name="Stajich J.E."/>
            <person name="Spatafora J.W."/>
        </authorList>
    </citation>
    <scope>NUCLEOTIDE SEQUENCE</scope>
    <source>
        <strain evidence="1">RSA 2281</strain>
    </source>
</reference>
<comment type="caution">
    <text evidence="1">The sequence shown here is derived from an EMBL/GenBank/DDBJ whole genome shotgun (WGS) entry which is preliminary data.</text>
</comment>
<dbReference type="Proteomes" id="UP001209540">
    <property type="component" value="Unassembled WGS sequence"/>
</dbReference>
<reference evidence="1" key="2">
    <citation type="submission" date="2023-02" db="EMBL/GenBank/DDBJ databases">
        <authorList>
            <consortium name="DOE Joint Genome Institute"/>
            <person name="Mondo S.J."/>
            <person name="Chang Y."/>
            <person name="Wang Y."/>
            <person name="Ahrendt S."/>
            <person name="Andreopoulos W."/>
            <person name="Barry K."/>
            <person name="Beard J."/>
            <person name="Benny G.L."/>
            <person name="Blankenship S."/>
            <person name="Bonito G."/>
            <person name="Cuomo C."/>
            <person name="Desiro A."/>
            <person name="Gervers K.A."/>
            <person name="Hundley H."/>
            <person name="Kuo A."/>
            <person name="LaButti K."/>
            <person name="Lang B.F."/>
            <person name="Lipzen A."/>
            <person name="O'Donnell K."/>
            <person name="Pangilinan J."/>
            <person name="Reynolds N."/>
            <person name="Sandor L."/>
            <person name="Smith M.W."/>
            <person name="Tsang A."/>
            <person name="Grigoriev I.V."/>
            <person name="Stajich J.E."/>
            <person name="Spatafora J.W."/>
        </authorList>
    </citation>
    <scope>NUCLEOTIDE SEQUENCE</scope>
    <source>
        <strain evidence="1">RSA 2281</strain>
    </source>
</reference>
<evidence type="ECO:0000313" key="2">
    <source>
        <dbReference type="Proteomes" id="UP001209540"/>
    </source>
</evidence>
<name>A0AAD5PF63_9FUNG</name>
<dbReference type="EMBL" id="JAIXMP010000010">
    <property type="protein sequence ID" value="KAI9266559.1"/>
    <property type="molecule type" value="Genomic_DNA"/>
</dbReference>
<dbReference type="AlphaFoldDB" id="A0AAD5PF63"/>